<dbReference type="EMBL" id="CM047903">
    <property type="protein sequence ID" value="KAJ0093603.1"/>
    <property type="molecule type" value="Genomic_DNA"/>
</dbReference>
<protein>
    <submittedName>
        <fullName evidence="1">Uncharacterized protein</fullName>
    </submittedName>
</protein>
<gene>
    <name evidence="1" type="ORF">Patl1_26522</name>
</gene>
<name>A0ACC1B3X5_9ROSI</name>
<reference evidence="2" key="1">
    <citation type="journal article" date="2023" name="G3 (Bethesda)">
        <title>Genome assembly and association tests identify interacting loci associated with vigor, precocity, and sex in interspecific pistachio rootstocks.</title>
        <authorList>
            <person name="Palmer W."/>
            <person name="Jacygrad E."/>
            <person name="Sagayaradj S."/>
            <person name="Cavanaugh K."/>
            <person name="Han R."/>
            <person name="Bertier L."/>
            <person name="Beede B."/>
            <person name="Kafkas S."/>
            <person name="Golino D."/>
            <person name="Preece J."/>
            <person name="Michelmore R."/>
        </authorList>
    </citation>
    <scope>NUCLEOTIDE SEQUENCE [LARGE SCALE GENOMIC DNA]</scope>
</reference>
<evidence type="ECO:0000313" key="1">
    <source>
        <dbReference type="EMBL" id="KAJ0093603.1"/>
    </source>
</evidence>
<sequence length="112" mass="13273">MEPWLISNFIRFPTAKAVWDVIATTYSDGNDTSQVYDLKRYYNGLQSLWREIDFRRPNPMKCESDIQKFNSIIQEDRVYTFLDGLDDRLDKIRSDVLQMNPFPTVEQAYAHV</sequence>
<organism evidence="1 2">
    <name type="scientific">Pistacia atlantica</name>
    <dbReference type="NCBI Taxonomy" id="434234"/>
    <lineage>
        <taxon>Eukaryota</taxon>
        <taxon>Viridiplantae</taxon>
        <taxon>Streptophyta</taxon>
        <taxon>Embryophyta</taxon>
        <taxon>Tracheophyta</taxon>
        <taxon>Spermatophyta</taxon>
        <taxon>Magnoliopsida</taxon>
        <taxon>eudicotyledons</taxon>
        <taxon>Gunneridae</taxon>
        <taxon>Pentapetalae</taxon>
        <taxon>rosids</taxon>
        <taxon>malvids</taxon>
        <taxon>Sapindales</taxon>
        <taxon>Anacardiaceae</taxon>
        <taxon>Pistacia</taxon>
    </lineage>
</organism>
<accession>A0ACC1B3X5</accession>
<comment type="caution">
    <text evidence="1">The sequence shown here is derived from an EMBL/GenBank/DDBJ whole genome shotgun (WGS) entry which is preliminary data.</text>
</comment>
<dbReference type="Proteomes" id="UP001164250">
    <property type="component" value="Chromosome 7"/>
</dbReference>
<proteinExistence type="predicted"/>
<evidence type="ECO:0000313" key="2">
    <source>
        <dbReference type="Proteomes" id="UP001164250"/>
    </source>
</evidence>
<keyword evidence="2" id="KW-1185">Reference proteome</keyword>